<gene>
    <name evidence="1" type="ORF">J1899_20530</name>
</gene>
<sequence length="95" mass="11285">MEGYHRSTGYDNGVSYYDTKGFTWNGHTYWPYDDNNNYHKLIVIAYDSNGVEKKRFHFDGYRYVSAIEVDEENEKVIFTTQGDTFSVNWEDLMID</sequence>
<protein>
    <submittedName>
        <fullName evidence="1">Uncharacterized protein</fullName>
    </submittedName>
</protein>
<reference evidence="1 2" key="1">
    <citation type="submission" date="2021-03" db="EMBL/GenBank/DDBJ databases">
        <title>The first data on the complete genome of the tetrodotoxin-producing bacterium.</title>
        <authorList>
            <person name="Melnikova D.I."/>
            <person name="Nijland R."/>
            <person name="Magarlamov T.Y."/>
        </authorList>
    </citation>
    <scope>NUCLEOTIDE SEQUENCE [LARGE SCALE GENOMIC DNA]</scope>
    <source>
        <strain evidence="1 2">1839</strain>
    </source>
</reference>
<evidence type="ECO:0000313" key="1">
    <source>
        <dbReference type="EMBL" id="QVY61301.1"/>
    </source>
</evidence>
<accession>A0ABX8FCZ9</accession>
<proteinExistence type="predicted"/>
<name>A0ABX8FCZ9_9BACI</name>
<evidence type="ECO:0000313" key="2">
    <source>
        <dbReference type="Proteomes" id="UP000679247"/>
    </source>
</evidence>
<dbReference type="EMBL" id="CP071709">
    <property type="protein sequence ID" value="QVY61301.1"/>
    <property type="molecule type" value="Genomic_DNA"/>
</dbReference>
<dbReference type="RefSeq" id="WP_214476380.1">
    <property type="nucleotide sequence ID" value="NZ_CP071709.1"/>
</dbReference>
<keyword evidence="2" id="KW-1185">Reference proteome</keyword>
<dbReference type="Proteomes" id="UP000679247">
    <property type="component" value="Chromosome"/>
</dbReference>
<organism evidence="1 2">
    <name type="scientific">Cytobacillus gottheilii</name>
    <dbReference type="NCBI Taxonomy" id="859144"/>
    <lineage>
        <taxon>Bacteria</taxon>
        <taxon>Bacillati</taxon>
        <taxon>Bacillota</taxon>
        <taxon>Bacilli</taxon>
        <taxon>Bacillales</taxon>
        <taxon>Bacillaceae</taxon>
        <taxon>Cytobacillus</taxon>
    </lineage>
</organism>